<accession>A0A0E9UQN0</accession>
<reference evidence="1" key="1">
    <citation type="submission" date="2014-11" db="EMBL/GenBank/DDBJ databases">
        <authorList>
            <person name="Amaro Gonzalez C."/>
        </authorList>
    </citation>
    <scope>NUCLEOTIDE SEQUENCE</scope>
</reference>
<name>A0A0E9UQN0_ANGAN</name>
<organism evidence="1">
    <name type="scientific">Anguilla anguilla</name>
    <name type="common">European freshwater eel</name>
    <name type="synonym">Muraena anguilla</name>
    <dbReference type="NCBI Taxonomy" id="7936"/>
    <lineage>
        <taxon>Eukaryota</taxon>
        <taxon>Metazoa</taxon>
        <taxon>Chordata</taxon>
        <taxon>Craniata</taxon>
        <taxon>Vertebrata</taxon>
        <taxon>Euteleostomi</taxon>
        <taxon>Actinopterygii</taxon>
        <taxon>Neopterygii</taxon>
        <taxon>Teleostei</taxon>
        <taxon>Anguilliformes</taxon>
        <taxon>Anguillidae</taxon>
        <taxon>Anguilla</taxon>
    </lineage>
</organism>
<protein>
    <submittedName>
        <fullName evidence="1">Uncharacterized protein</fullName>
    </submittedName>
</protein>
<dbReference type="EMBL" id="GBXM01041344">
    <property type="protein sequence ID" value="JAH67233.1"/>
    <property type="molecule type" value="Transcribed_RNA"/>
</dbReference>
<dbReference type="AlphaFoldDB" id="A0A0E9UQN0"/>
<proteinExistence type="predicted"/>
<sequence length="31" mass="3570">MMGVGWLQADWDIMLAPTEHCTVLSHLPWQC</sequence>
<reference evidence="1" key="2">
    <citation type="journal article" date="2015" name="Fish Shellfish Immunol.">
        <title>Early steps in the European eel (Anguilla anguilla)-Vibrio vulnificus interaction in the gills: Role of the RtxA13 toxin.</title>
        <authorList>
            <person name="Callol A."/>
            <person name="Pajuelo D."/>
            <person name="Ebbesson L."/>
            <person name="Teles M."/>
            <person name="MacKenzie S."/>
            <person name="Amaro C."/>
        </authorList>
    </citation>
    <scope>NUCLEOTIDE SEQUENCE</scope>
</reference>
<evidence type="ECO:0000313" key="1">
    <source>
        <dbReference type="EMBL" id="JAH67233.1"/>
    </source>
</evidence>